<keyword evidence="3" id="KW-1185">Reference proteome</keyword>
<dbReference type="EMBL" id="JAVHNR010000006">
    <property type="protein sequence ID" value="KAK6339589.1"/>
    <property type="molecule type" value="Genomic_DNA"/>
</dbReference>
<evidence type="ECO:0000313" key="2">
    <source>
        <dbReference type="EMBL" id="KAK6339589.1"/>
    </source>
</evidence>
<evidence type="ECO:0000256" key="1">
    <source>
        <dbReference type="SAM" id="MobiDB-lite"/>
    </source>
</evidence>
<feature type="region of interest" description="Disordered" evidence="1">
    <location>
        <begin position="1"/>
        <end position="47"/>
    </location>
</feature>
<dbReference type="Proteomes" id="UP001313282">
    <property type="component" value="Unassembled WGS sequence"/>
</dbReference>
<evidence type="ECO:0000313" key="3">
    <source>
        <dbReference type="Proteomes" id="UP001313282"/>
    </source>
</evidence>
<name>A0AAN8RGN7_9PEZI</name>
<reference evidence="2 3" key="1">
    <citation type="submission" date="2019-10" db="EMBL/GenBank/DDBJ databases">
        <authorList>
            <person name="Palmer J.M."/>
        </authorList>
    </citation>
    <scope>NUCLEOTIDE SEQUENCE [LARGE SCALE GENOMIC DNA]</scope>
    <source>
        <strain evidence="2 3">TWF718</strain>
    </source>
</reference>
<gene>
    <name evidence="2" type="ORF">TWF718_008985</name>
</gene>
<sequence>MSSHLSPYGGKNPDDLLAPSPTPTHTADHHAPAAAARDPNKKHEPSSSYLKDLNLVAEAARRAQNALLARDFENCSIEKR</sequence>
<proteinExistence type="predicted"/>
<protein>
    <submittedName>
        <fullName evidence="2">Uncharacterized protein</fullName>
    </submittedName>
</protein>
<organism evidence="2 3">
    <name type="scientific">Orbilia javanica</name>
    <dbReference type="NCBI Taxonomy" id="47235"/>
    <lineage>
        <taxon>Eukaryota</taxon>
        <taxon>Fungi</taxon>
        <taxon>Dikarya</taxon>
        <taxon>Ascomycota</taxon>
        <taxon>Pezizomycotina</taxon>
        <taxon>Orbiliomycetes</taxon>
        <taxon>Orbiliales</taxon>
        <taxon>Orbiliaceae</taxon>
        <taxon>Orbilia</taxon>
    </lineage>
</organism>
<dbReference type="AlphaFoldDB" id="A0AAN8RGN7"/>
<comment type="caution">
    <text evidence="2">The sequence shown here is derived from an EMBL/GenBank/DDBJ whole genome shotgun (WGS) entry which is preliminary data.</text>
</comment>
<accession>A0AAN8RGN7</accession>